<evidence type="ECO:0000256" key="3">
    <source>
        <dbReference type="SAM" id="MobiDB-lite"/>
    </source>
</evidence>
<dbReference type="SUPFAM" id="SSF51735">
    <property type="entry name" value="NAD(P)-binding Rossmann-fold domains"/>
    <property type="match status" value="1"/>
</dbReference>
<comment type="similarity">
    <text evidence="1">Belongs to the zinc-containing alcohol dehydrogenase family.</text>
</comment>
<dbReference type="Gene3D" id="3.40.50.720">
    <property type="entry name" value="NAD(P)-binding Rossmann-like Domain"/>
    <property type="match status" value="2"/>
</dbReference>
<protein>
    <submittedName>
        <fullName evidence="5">Putative zinc-binding dehydrogenase</fullName>
    </submittedName>
</protein>
<organism evidence="5 6">
    <name type="scientific">Phaeomoniella chlamydospora</name>
    <name type="common">Phaeoacremonium chlamydosporum</name>
    <dbReference type="NCBI Taxonomy" id="158046"/>
    <lineage>
        <taxon>Eukaryota</taxon>
        <taxon>Fungi</taxon>
        <taxon>Dikarya</taxon>
        <taxon>Ascomycota</taxon>
        <taxon>Pezizomycotina</taxon>
        <taxon>Eurotiomycetes</taxon>
        <taxon>Chaetothyriomycetidae</taxon>
        <taxon>Phaeomoniellales</taxon>
        <taxon>Phaeomoniellaceae</taxon>
        <taxon>Phaeomoniella</taxon>
    </lineage>
</organism>
<feature type="compositionally biased region" description="Basic residues" evidence="3">
    <location>
        <begin position="11"/>
        <end position="20"/>
    </location>
</feature>
<dbReference type="Proteomes" id="UP000053317">
    <property type="component" value="Unassembled WGS sequence"/>
</dbReference>
<dbReference type="InterPro" id="IPR013154">
    <property type="entry name" value="ADH-like_N"/>
</dbReference>
<feature type="domain" description="Enoyl reductase (ER)" evidence="4">
    <location>
        <begin position="73"/>
        <end position="427"/>
    </location>
</feature>
<dbReference type="CDD" id="cd08249">
    <property type="entry name" value="enoyl_reductase_like"/>
    <property type="match status" value="1"/>
</dbReference>
<name>A0A0G2EB70_PHACM</name>
<dbReference type="OrthoDB" id="10257049at2759"/>
<dbReference type="EMBL" id="LCWF01000106">
    <property type="protein sequence ID" value="KKY19749.1"/>
    <property type="molecule type" value="Genomic_DNA"/>
</dbReference>
<comment type="caution">
    <text evidence="5">The sequence shown here is derived from an EMBL/GenBank/DDBJ whole genome shotgun (WGS) entry which is preliminary data.</text>
</comment>
<feature type="compositionally biased region" description="Basic and acidic residues" evidence="3">
    <location>
        <begin position="1"/>
        <end position="10"/>
    </location>
</feature>
<proteinExistence type="inferred from homology"/>
<dbReference type="SUPFAM" id="SSF50129">
    <property type="entry name" value="GroES-like"/>
    <property type="match status" value="1"/>
</dbReference>
<evidence type="ECO:0000259" key="4">
    <source>
        <dbReference type="SMART" id="SM00829"/>
    </source>
</evidence>
<dbReference type="InterPro" id="IPR047122">
    <property type="entry name" value="Trans-enoyl_RdTase-like"/>
</dbReference>
<feature type="compositionally biased region" description="Polar residues" evidence="3">
    <location>
        <begin position="284"/>
        <end position="297"/>
    </location>
</feature>
<feature type="region of interest" description="Disordered" evidence="3">
    <location>
        <begin position="1"/>
        <end position="28"/>
    </location>
</feature>
<evidence type="ECO:0000256" key="2">
    <source>
        <dbReference type="ARBA" id="ARBA00023002"/>
    </source>
</evidence>
<reference evidence="5 6" key="1">
    <citation type="submission" date="2015-05" db="EMBL/GenBank/DDBJ databases">
        <title>Distinctive expansion of gene families associated with plant cell wall degradation and secondary metabolism in the genomes of grapevine trunk pathogens.</title>
        <authorList>
            <person name="Lawrence D.P."/>
            <person name="Travadon R."/>
            <person name="Rolshausen P.E."/>
            <person name="Baumgartner K."/>
        </authorList>
    </citation>
    <scope>NUCLEOTIDE SEQUENCE [LARGE SCALE GENOMIC DNA]</scope>
    <source>
        <strain evidence="5">UCRPC4</strain>
    </source>
</reference>
<keyword evidence="6" id="KW-1185">Reference proteome</keyword>
<reference evidence="5 6" key="2">
    <citation type="submission" date="2015-05" db="EMBL/GenBank/DDBJ databases">
        <authorList>
            <person name="Morales-Cruz A."/>
            <person name="Amrine K.C."/>
            <person name="Cantu D."/>
        </authorList>
    </citation>
    <scope>NUCLEOTIDE SEQUENCE [LARGE SCALE GENOMIC DNA]</scope>
    <source>
        <strain evidence="5">UCRPC4</strain>
    </source>
</reference>
<dbReference type="SMART" id="SM00829">
    <property type="entry name" value="PKS_ER"/>
    <property type="match status" value="1"/>
</dbReference>
<keyword evidence="2" id="KW-0560">Oxidoreductase</keyword>
<accession>A0A0G2EB70</accession>
<dbReference type="Pfam" id="PF08240">
    <property type="entry name" value="ADH_N"/>
    <property type="match status" value="1"/>
</dbReference>
<dbReference type="Gene3D" id="3.90.180.10">
    <property type="entry name" value="Medium-chain alcohol dehydrogenases, catalytic domain"/>
    <property type="match status" value="2"/>
</dbReference>
<evidence type="ECO:0000313" key="5">
    <source>
        <dbReference type="EMBL" id="KKY19749.1"/>
    </source>
</evidence>
<dbReference type="GO" id="GO:0016651">
    <property type="term" value="F:oxidoreductase activity, acting on NAD(P)H"/>
    <property type="evidence" value="ECO:0007669"/>
    <property type="project" value="InterPro"/>
</dbReference>
<evidence type="ECO:0000313" key="6">
    <source>
        <dbReference type="Proteomes" id="UP000053317"/>
    </source>
</evidence>
<dbReference type="AlphaFoldDB" id="A0A0G2EB70"/>
<dbReference type="PANTHER" id="PTHR45348:SF2">
    <property type="entry name" value="ZINC-TYPE ALCOHOL DEHYDROGENASE-LIKE PROTEIN C2E1P3.01"/>
    <property type="match status" value="1"/>
</dbReference>
<evidence type="ECO:0000256" key="1">
    <source>
        <dbReference type="ARBA" id="ARBA00008072"/>
    </source>
</evidence>
<sequence length="431" mass="47729">MDSFTDEKWKTHSMKLRKRKREDEGSYKKRKVTLETDASTETVIAQTVEVEESQPVVKTVRISQRALTVPRKGEYEINDSHPIPELDHEHEVVIHNHATGLNPIDWKTVDYNFCMPEFPWINGREMAGVVEKVGSEVSRFRVGDKVWTSTYYRDRRAGCFQEFVTVPEHTVSHIPGDMTFEQAACLGVAALTSAMTLWKWLDVPRPSSIPTPPGSPGQESYILIWGGSAITGQFAIQLSKLAGLKVISVCSNQSFKLVQSLGADHIITRDEKTNDEILEEILSLSDTKSQQEKSPTPATDDGASTPPPSSSSSLSSRITLAIDLVGPSTSPYTLRALSPHQPCKFAPLAMLPTPAPPIPSNITIPNIEMKRFVLDPSSRVYADDLNLLFEQKKLKLPQLEVLEGGLDSVELGLKRLKDGGLGGKKLIVKMK</sequence>
<dbReference type="InterPro" id="IPR011032">
    <property type="entry name" value="GroES-like_sf"/>
</dbReference>
<gene>
    <name evidence="5" type="ORF">UCRPC4_g04450</name>
</gene>
<feature type="region of interest" description="Disordered" evidence="3">
    <location>
        <begin position="282"/>
        <end position="315"/>
    </location>
</feature>
<dbReference type="InterPro" id="IPR036291">
    <property type="entry name" value="NAD(P)-bd_dom_sf"/>
</dbReference>
<dbReference type="PANTHER" id="PTHR45348">
    <property type="entry name" value="HYPOTHETICAL OXIDOREDUCTASE (EUROFUNG)"/>
    <property type="match status" value="1"/>
</dbReference>
<dbReference type="InterPro" id="IPR020843">
    <property type="entry name" value="ER"/>
</dbReference>